<keyword evidence="2" id="KW-1185">Reference proteome</keyword>
<dbReference type="RefSeq" id="WP_376849100.1">
    <property type="nucleotide sequence ID" value="NZ_JBHSMF010000005.1"/>
</dbReference>
<gene>
    <name evidence="1" type="ORF">ACFPOE_05940</name>
</gene>
<name>A0ABW0NAQ6_9BURK</name>
<protein>
    <submittedName>
        <fullName evidence="1">DUF535 family protein</fullName>
    </submittedName>
</protein>
<sequence>MAKASSNRMPSVWSGIPWALAPASGDLASRLQLATRALRGALWHGKAMRRWMAMVYELRSRGIISDLPNEYLRAVQPYVNSGTSMPGRVVQLIDHADWLETALKPAAYERLTSGKPLILATLAAPRGYEYMRLQLQRAPAQSPEGELMLTLVLQRAQEVQQRAAPMEAATLAFSRFRIEGQGCFVIGGVRGQRHPVLRLSPVELNQALSGWKPAVLMVRVAQELARFWGLKLVGLDPARHPMHGRPYRWSRRYREVARQIDKSYGAIWNHFEAVRGDHGWMVLPLDSDEKLAATALSPEKRARQSRRADYWIRTRNLLRTEFAEQLNRLGAELALDGATVAHGPDTLQLAGAGAFEDSDEIAPSRALDTGPSSLL</sequence>
<dbReference type="EMBL" id="JBHSMF010000005">
    <property type="protein sequence ID" value="MFC5497067.1"/>
    <property type="molecule type" value="Genomic_DNA"/>
</dbReference>
<dbReference type="PANTHER" id="PTHR38785">
    <property type="entry name" value="HOMOLOG OF VIRK"/>
    <property type="match status" value="1"/>
</dbReference>
<reference evidence="2" key="1">
    <citation type="journal article" date="2019" name="Int. J. Syst. Evol. Microbiol.">
        <title>The Global Catalogue of Microorganisms (GCM) 10K type strain sequencing project: providing services to taxonomists for standard genome sequencing and annotation.</title>
        <authorList>
            <consortium name="The Broad Institute Genomics Platform"/>
            <consortium name="The Broad Institute Genome Sequencing Center for Infectious Disease"/>
            <person name="Wu L."/>
            <person name="Ma J."/>
        </authorList>
    </citation>
    <scope>NUCLEOTIDE SEQUENCE [LARGE SCALE GENOMIC DNA]</scope>
    <source>
        <strain evidence="2">CCUG 57401</strain>
    </source>
</reference>
<dbReference type="Proteomes" id="UP001596037">
    <property type="component" value="Unassembled WGS sequence"/>
</dbReference>
<dbReference type="PANTHER" id="PTHR38785:SF1">
    <property type="entry name" value="HOMOLOG OF VIRK"/>
    <property type="match status" value="1"/>
</dbReference>
<organism evidence="1 2">
    <name type="scientific">Caenimonas terrae</name>
    <dbReference type="NCBI Taxonomy" id="696074"/>
    <lineage>
        <taxon>Bacteria</taxon>
        <taxon>Pseudomonadati</taxon>
        <taxon>Pseudomonadota</taxon>
        <taxon>Betaproteobacteria</taxon>
        <taxon>Burkholderiales</taxon>
        <taxon>Comamonadaceae</taxon>
        <taxon>Caenimonas</taxon>
    </lineage>
</organism>
<evidence type="ECO:0000313" key="2">
    <source>
        <dbReference type="Proteomes" id="UP001596037"/>
    </source>
</evidence>
<comment type="caution">
    <text evidence="1">The sequence shown here is derived from an EMBL/GenBank/DDBJ whole genome shotgun (WGS) entry which is preliminary data.</text>
</comment>
<accession>A0ABW0NAQ6</accession>
<evidence type="ECO:0000313" key="1">
    <source>
        <dbReference type="EMBL" id="MFC5497067.1"/>
    </source>
</evidence>
<dbReference type="Pfam" id="PF04393">
    <property type="entry name" value="DUF535"/>
    <property type="match status" value="1"/>
</dbReference>
<dbReference type="InterPro" id="IPR007488">
    <property type="entry name" value="DUF535"/>
</dbReference>
<proteinExistence type="predicted"/>